<protein>
    <recommendedName>
        <fullName evidence="3">Polyprotein protein</fullName>
    </recommendedName>
</protein>
<dbReference type="AlphaFoldDB" id="M1DNC5"/>
<organism evidence="1 2">
    <name type="scientific">Solanum tuberosum</name>
    <name type="common">Potato</name>
    <dbReference type="NCBI Taxonomy" id="4113"/>
    <lineage>
        <taxon>Eukaryota</taxon>
        <taxon>Viridiplantae</taxon>
        <taxon>Streptophyta</taxon>
        <taxon>Embryophyta</taxon>
        <taxon>Tracheophyta</taxon>
        <taxon>Spermatophyta</taxon>
        <taxon>Magnoliopsida</taxon>
        <taxon>eudicotyledons</taxon>
        <taxon>Gunneridae</taxon>
        <taxon>Pentapetalae</taxon>
        <taxon>asterids</taxon>
        <taxon>lamiids</taxon>
        <taxon>Solanales</taxon>
        <taxon>Solanaceae</taxon>
        <taxon>Solanoideae</taxon>
        <taxon>Solaneae</taxon>
        <taxon>Solanum</taxon>
    </lineage>
</organism>
<dbReference type="Gramene" id="PGSC0003DMT400091762">
    <property type="protein sequence ID" value="PGSC0003DMT400091762"/>
    <property type="gene ID" value="PGSC0003DMG400041333"/>
</dbReference>
<evidence type="ECO:0000313" key="2">
    <source>
        <dbReference type="Proteomes" id="UP000011115"/>
    </source>
</evidence>
<evidence type="ECO:0008006" key="3">
    <source>
        <dbReference type="Google" id="ProtNLM"/>
    </source>
</evidence>
<dbReference type="HOGENOM" id="CLU_1247223_0_0_1"/>
<dbReference type="PaxDb" id="4113-PGSC0003DMT400091762"/>
<sequence length="222" mass="24728">MLLRDRHEQTSLPFPVLITQICEKAGVPLQRKTNVWVIPASSNDIQWIETYYLQNDVARKKPPPSDTMPVVDHATLAPEATPSTSTVKSLDVRAARVEVDLPKLLERSIEKPIVDDVANVGVEEEMKVDDKDDDDLSKDTNEEQLMRDEVEQKVALTLTELQDFEETMVWVTLERSLEDTFDISTIGVSSDSTIPPTAMLGIDASDEPNMLPLVILLSGTNA</sequence>
<dbReference type="EnsemblPlants" id="PGSC0003DMT400091762">
    <property type="protein sequence ID" value="PGSC0003DMT400091762"/>
    <property type="gene ID" value="PGSC0003DMG400041333"/>
</dbReference>
<accession>M1DNC5</accession>
<name>M1DNC5_SOLTU</name>
<dbReference type="Proteomes" id="UP000011115">
    <property type="component" value="Unassembled WGS sequence"/>
</dbReference>
<proteinExistence type="predicted"/>
<evidence type="ECO:0000313" key="1">
    <source>
        <dbReference type="EnsemblPlants" id="PGSC0003DMT400091762"/>
    </source>
</evidence>
<reference evidence="1" key="2">
    <citation type="submission" date="2015-06" db="UniProtKB">
        <authorList>
            <consortium name="EnsemblPlants"/>
        </authorList>
    </citation>
    <scope>IDENTIFICATION</scope>
    <source>
        <strain evidence="1">DM1-3 516 R44</strain>
    </source>
</reference>
<keyword evidence="2" id="KW-1185">Reference proteome</keyword>
<reference evidence="2" key="1">
    <citation type="journal article" date="2011" name="Nature">
        <title>Genome sequence and analysis of the tuber crop potato.</title>
        <authorList>
            <consortium name="The Potato Genome Sequencing Consortium"/>
        </authorList>
    </citation>
    <scope>NUCLEOTIDE SEQUENCE [LARGE SCALE GENOMIC DNA]</scope>
    <source>
        <strain evidence="2">cv. DM1-3 516 R44</strain>
    </source>
</reference>
<dbReference type="InParanoid" id="M1DNC5"/>